<evidence type="ECO:0000256" key="3">
    <source>
        <dbReference type="ARBA" id="ARBA00022606"/>
    </source>
</evidence>
<evidence type="ECO:0000256" key="9">
    <source>
        <dbReference type="ARBA" id="ARBA00023224"/>
    </source>
</evidence>
<gene>
    <name evidence="12" type="primary">LOC113503824</name>
</gene>
<evidence type="ECO:0000256" key="4">
    <source>
        <dbReference type="ARBA" id="ARBA00022692"/>
    </source>
</evidence>
<evidence type="ECO:0000256" key="5">
    <source>
        <dbReference type="ARBA" id="ARBA00022725"/>
    </source>
</evidence>
<evidence type="ECO:0000256" key="8">
    <source>
        <dbReference type="ARBA" id="ARBA00023170"/>
    </source>
</evidence>
<dbReference type="PANTHER" id="PTHR21137">
    <property type="entry name" value="ODORANT RECEPTOR"/>
    <property type="match status" value="1"/>
</dbReference>
<dbReference type="GO" id="GO:0004984">
    <property type="term" value="F:olfactory receptor activity"/>
    <property type="evidence" value="ECO:0007669"/>
    <property type="project" value="InterPro"/>
</dbReference>
<feature type="transmembrane region" description="Helical" evidence="10">
    <location>
        <begin position="12"/>
        <end position="34"/>
    </location>
</feature>
<keyword evidence="6 10" id="KW-1133">Transmembrane helix</keyword>
<evidence type="ECO:0000256" key="1">
    <source>
        <dbReference type="ARBA" id="ARBA00004651"/>
    </source>
</evidence>
<keyword evidence="5" id="KW-0552">Olfaction</keyword>
<organism evidence="11 12">
    <name type="scientific">Trichoplusia ni</name>
    <name type="common">Cabbage looper</name>
    <dbReference type="NCBI Taxonomy" id="7111"/>
    <lineage>
        <taxon>Eukaryota</taxon>
        <taxon>Metazoa</taxon>
        <taxon>Ecdysozoa</taxon>
        <taxon>Arthropoda</taxon>
        <taxon>Hexapoda</taxon>
        <taxon>Insecta</taxon>
        <taxon>Pterygota</taxon>
        <taxon>Neoptera</taxon>
        <taxon>Endopterygota</taxon>
        <taxon>Lepidoptera</taxon>
        <taxon>Glossata</taxon>
        <taxon>Ditrysia</taxon>
        <taxon>Noctuoidea</taxon>
        <taxon>Noctuidae</taxon>
        <taxon>Plusiinae</taxon>
        <taxon>Trichoplusia</taxon>
    </lineage>
</organism>
<comment type="subcellular location">
    <subcellularLocation>
        <location evidence="1">Cell membrane</location>
        <topology evidence="1">Multi-pass membrane protein</topology>
    </subcellularLocation>
</comment>
<evidence type="ECO:0000256" key="6">
    <source>
        <dbReference type="ARBA" id="ARBA00022989"/>
    </source>
</evidence>
<dbReference type="Pfam" id="PF02949">
    <property type="entry name" value="7tm_6"/>
    <property type="match status" value="1"/>
</dbReference>
<evidence type="ECO:0000256" key="2">
    <source>
        <dbReference type="ARBA" id="ARBA00022475"/>
    </source>
</evidence>
<dbReference type="RefSeq" id="XP_026741722.1">
    <property type="nucleotide sequence ID" value="XM_026885921.1"/>
</dbReference>
<evidence type="ECO:0000313" key="11">
    <source>
        <dbReference type="Proteomes" id="UP000322000"/>
    </source>
</evidence>
<reference evidence="12" key="1">
    <citation type="submission" date="2025-08" db="UniProtKB">
        <authorList>
            <consortium name="RefSeq"/>
        </authorList>
    </citation>
    <scope>IDENTIFICATION</scope>
</reference>
<dbReference type="Proteomes" id="UP000322000">
    <property type="component" value="Chromosome 20"/>
</dbReference>
<dbReference type="InterPro" id="IPR004117">
    <property type="entry name" value="7tm6_olfct_rcpt"/>
</dbReference>
<dbReference type="KEGG" id="tnl:113503824"/>
<keyword evidence="7 10" id="KW-0472">Membrane</keyword>
<dbReference type="GO" id="GO:0007165">
    <property type="term" value="P:signal transduction"/>
    <property type="evidence" value="ECO:0007669"/>
    <property type="project" value="UniProtKB-KW"/>
</dbReference>
<evidence type="ECO:0000256" key="7">
    <source>
        <dbReference type="ARBA" id="ARBA00023136"/>
    </source>
</evidence>
<dbReference type="AlphaFoldDB" id="A0A7E5WN06"/>
<proteinExistence type="predicted"/>
<protein>
    <submittedName>
        <fullName evidence="12">Uncharacterized protein LOC113503824</fullName>
    </submittedName>
</protein>
<accession>A0A7E5WN06</accession>
<dbReference type="InParanoid" id="A0A7E5WN06"/>
<evidence type="ECO:0000313" key="12">
    <source>
        <dbReference type="RefSeq" id="XP_026741722.1"/>
    </source>
</evidence>
<keyword evidence="2" id="KW-1003">Cell membrane</keyword>
<keyword evidence="11" id="KW-1185">Reference proteome</keyword>
<feature type="transmembrane region" description="Helical" evidence="10">
    <location>
        <begin position="111"/>
        <end position="131"/>
    </location>
</feature>
<dbReference type="OrthoDB" id="7550533at2759"/>
<name>A0A7E5WN06_TRINI</name>
<dbReference type="GO" id="GO:0005549">
    <property type="term" value="F:odorant binding"/>
    <property type="evidence" value="ECO:0007669"/>
    <property type="project" value="InterPro"/>
</dbReference>
<dbReference type="GO" id="GO:0005886">
    <property type="term" value="C:plasma membrane"/>
    <property type="evidence" value="ECO:0007669"/>
    <property type="project" value="UniProtKB-SubCell"/>
</dbReference>
<keyword evidence="4 10" id="KW-0812">Transmembrane</keyword>
<dbReference type="GeneID" id="113503824"/>
<sequence>MKESPDYEIVAVMMIVSVTLISGISANVTAYIIIITGYAEARMLSLSHELDNIWKEAQDHYRTLTNFEIGKRKDEAKKQRILNQYVSDRLKDIIAQHATLKLFYAKLKDELKGILGIGLFLLIAGLLFNLLGGLRNTYMMVPFVFMQMAMDCFIGQKMKDAAVVFYRSVYACGWENFEKSNMKMVLVMLQNSQRITVLSAGGIMNVNYKCLMATMRGSYSSYAAFESSVNK</sequence>
<evidence type="ECO:0000256" key="10">
    <source>
        <dbReference type="SAM" id="Phobius"/>
    </source>
</evidence>
<keyword evidence="3" id="KW-0716">Sensory transduction</keyword>
<keyword evidence="9" id="KW-0807">Transducer</keyword>
<dbReference type="PANTHER" id="PTHR21137:SF35">
    <property type="entry name" value="ODORANT RECEPTOR 19A-RELATED"/>
    <property type="match status" value="1"/>
</dbReference>
<keyword evidence="8" id="KW-0675">Receptor</keyword>